<dbReference type="Gene3D" id="1.10.10.10">
    <property type="entry name" value="Winged helix-like DNA-binding domain superfamily/Winged helix DNA-binding domain"/>
    <property type="match status" value="1"/>
</dbReference>
<sequence>MLKVLIVEDERPIADLVELNLSASGYACTCCYDGLAAADLLEKSLFDLVLLDVMLPGLSGYDLLEQIRPLHIPVIFLTALGTTADRVRGLRAGADDYLVKPFEVVELIARVESVLRRAGKTEEHYAIGDVDIDVKSMQVTKDGKPVPLTRKEYELLLLFVRNPNIALFRDTIYERVWEADFLGDSRTVDLHVQRIRKKLGWQNRLSAVYKVGYRLEVNP</sequence>
<dbReference type="SMART" id="SM00862">
    <property type="entry name" value="Trans_reg_C"/>
    <property type="match status" value="1"/>
</dbReference>
<name>A0A9D1D731_9FIRM</name>
<evidence type="ECO:0000256" key="4">
    <source>
        <dbReference type="ARBA" id="ARBA00023015"/>
    </source>
</evidence>
<dbReference type="InterPro" id="IPR036388">
    <property type="entry name" value="WH-like_DNA-bd_sf"/>
</dbReference>
<evidence type="ECO:0000256" key="9">
    <source>
        <dbReference type="PROSITE-ProRule" id="PRU01091"/>
    </source>
</evidence>
<dbReference type="Pfam" id="PF00072">
    <property type="entry name" value="Response_reg"/>
    <property type="match status" value="1"/>
</dbReference>
<dbReference type="SMART" id="SM00448">
    <property type="entry name" value="REC"/>
    <property type="match status" value="1"/>
</dbReference>
<dbReference type="SUPFAM" id="SSF52172">
    <property type="entry name" value="CheY-like"/>
    <property type="match status" value="1"/>
</dbReference>
<dbReference type="GO" id="GO:0006355">
    <property type="term" value="P:regulation of DNA-templated transcription"/>
    <property type="evidence" value="ECO:0007669"/>
    <property type="project" value="InterPro"/>
</dbReference>
<evidence type="ECO:0000256" key="3">
    <source>
        <dbReference type="ARBA" id="ARBA00023012"/>
    </source>
</evidence>
<dbReference type="InterPro" id="IPR011006">
    <property type="entry name" value="CheY-like_superfamily"/>
</dbReference>
<dbReference type="CDD" id="cd00383">
    <property type="entry name" value="trans_reg_C"/>
    <property type="match status" value="1"/>
</dbReference>
<feature type="modified residue" description="4-aspartylphosphate" evidence="8">
    <location>
        <position position="52"/>
    </location>
</feature>
<keyword evidence="3" id="KW-0902">Two-component regulatory system</keyword>
<evidence type="ECO:0000259" key="11">
    <source>
        <dbReference type="PROSITE" id="PS51755"/>
    </source>
</evidence>
<evidence type="ECO:0000256" key="8">
    <source>
        <dbReference type="PROSITE-ProRule" id="PRU00169"/>
    </source>
</evidence>
<comment type="function">
    <text evidence="7">May play the central regulatory role in sporulation. It may be an element of the effector pathway responsible for the activation of sporulation genes in response to nutritional stress. Spo0A may act in concert with spo0H (a sigma factor) to control the expression of some genes that are critical to the sporulation process.</text>
</comment>
<evidence type="ECO:0000259" key="10">
    <source>
        <dbReference type="PROSITE" id="PS50110"/>
    </source>
</evidence>
<dbReference type="InterPro" id="IPR039420">
    <property type="entry name" value="WalR-like"/>
</dbReference>
<evidence type="ECO:0000256" key="5">
    <source>
        <dbReference type="ARBA" id="ARBA00023125"/>
    </source>
</evidence>
<evidence type="ECO:0000313" key="12">
    <source>
        <dbReference type="EMBL" id="HIR09627.1"/>
    </source>
</evidence>
<dbReference type="GO" id="GO:0005829">
    <property type="term" value="C:cytosol"/>
    <property type="evidence" value="ECO:0007669"/>
    <property type="project" value="TreeGrafter"/>
</dbReference>
<dbReference type="GO" id="GO:0000976">
    <property type="term" value="F:transcription cis-regulatory region binding"/>
    <property type="evidence" value="ECO:0007669"/>
    <property type="project" value="TreeGrafter"/>
</dbReference>
<feature type="domain" description="OmpR/PhoB-type" evidence="11">
    <location>
        <begin position="122"/>
        <end position="217"/>
    </location>
</feature>
<comment type="caution">
    <text evidence="12">The sequence shown here is derived from an EMBL/GenBank/DDBJ whole genome shotgun (WGS) entry which is preliminary data.</text>
</comment>
<dbReference type="PANTHER" id="PTHR48111">
    <property type="entry name" value="REGULATOR OF RPOS"/>
    <property type="match status" value="1"/>
</dbReference>
<organism evidence="12 13">
    <name type="scientific">Candidatus Avoscillospira stercoripullorum</name>
    <dbReference type="NCBI Taxonomy" id="2840709"/>
    <lineage>
        <taxon>Bacteria</taxon>
        <taxon>Bacillati</taxon>
        <taxon>Bacillota</taxon>
        <taxon>Clostridia</taxon>
        <taxon>Eubacteriales</taxon>
        <taxon>Oscillospiraceae</taxon>
        <taxon>Oscillospiraceae incertae sedis</taxon>
        <taxon>Candidatus Avoscillospira</taxon>
    </lineage>
</organism>
<evidence type="ECO:0000256" key="2">
    <source>
        <dbReference type="ARBA" id="ARBA00022553"/>
    </source>
</evidence>
<evidence type="ECO:0000256" key="6">
    <source>
        <dbReference type="ARBA" id="ARBA00023163"/>
    </source>
</evidence>
<dbReference type="PANTHER" id="PTHR48111:SF1">
    <property type="entry name" value="TWO-COMPONENT RESPONSE REGULATOR ORR33"/>
    <property type="match status" value="1"/>
</dbReference>
<dbReference type="EMBL" id="DVGD01000134">
    <property type="protein sequence ID" value="HIR09627.1"/>
    <property type="molecule type" value="Genomic_DNA"/>
</dbReference>
<evidence type="ECO:0000256" key="7">
    <source>
        <dbReference type="ARBA" id="ARBA00024867"/>
    </source>
</evidence>
<dbReference type="GO" id="GO:0032993">
    <property type="term" value="C:protein-DNA complex"/>
    <property type="evidence" value="ECO:0007669"/>
    <property type="project" value="TreeGrafter"/>
</dbReference>
<dbReference type="PROSITE" id="PS51755">
    <property type="entry name" value="OMPR_PHOB"/>
    <property type="match status" value="1"/>
</dbReference>
<evidence type="ECO:0000256" key="1">
    <source>
        <dbReference type="ARBA" id="ARBA00018672"/>
    </source>
</evidence>
<keyword evidence="2 8" id="KW-0597">Phosphoprotein</keyword>
<keyword evidence="6" id="KW-0804">Transcription</keyword>
<feature type="domain" description="Response regulatory" evidence="10">
    <location>
        <begin position="3"/>
        <end position="115"/>
    </location>
</feature>
<dbReference type="Proteomes" id="UP000824258">
    <property type="component" value="Unassembled WGS sequence"/>
</dbReference>
<dbReference type="GO" id="GO:0000156">
    <property type="term" value="F:phosphorelay response regulator activity"/>
    <property type="evidence" value="ECO:0007669"/>
    <property type="project" value="TreeGrafter"/>
</dbReference>
<proteinExistence type="predicted"/>
<reference evidence="12" key="1">
    <citation type="submission" date="2020-10" db="EMBL/GenBank/DDBJ databases">
        <authorList>
            <person name="Gilroy R."/>
        </authorList>
    </citation>
    <scope>NUCLEOTIDE SEQUENCE</scope>
    <source>
        <strain evidence="12">ChiHjej9B8-7071</strain>
    </source>
</reference>
<keyword evidence="4" id="KW-0805">Transcription regulation</keyword>
<dbReference type="InterPro" id="IPR001867">
    <property type="entry name" value="OmpR/PhoB-type_DNA-bd"/>
</dbReference>
<evidence type="ECO:0000313" key="13">
    <source>
        <dbReference type="Proteomes" id="UP000824258"/>
    </source>
</evidence>
<dbReference type="Gene3D" id="3.40.50.2300">
    <property type="match status" value="1"/>
</dbReference>
<accession>A0A9D1D731</accession>
<dbReference type="InterPro" id="IPR001789">
    <property type="entry name" value="Sig_transdc_resp-reg_receiver"/>
</dbReference>
<dbReference type="Gene3D" id="6.10.250.690">
    <property type="match status" value="1"/>
</dbReference>
<dbReference type="PROSITE" id="PS50110">
    <property type="entry name" value="RESPONSE_REGULATORY"/>
    <property type="match status" value="1"/>
</dbReference>
<reference evidence="12" key="2">
    <citation type="journal article" date="2021" name="PeerJ">
        <title>Extensive microbial diversity within the chicken gut microbiome revealed by metagenomics and culture.</title>
        <authorList>
            <person name="Gilroy R."/>
            <person name="Ravi A."/>
            <person name="Getino M."/>
            <person name="Pursley I."/>
            <person name="Horton D.L."/>
            <person name="Alikhan N.F."/>
            <person name="Baker D."/>
            <person name="Gharbi K."/>
            <person name="Hall N."/>
            <person name="Watson M."/>
            <person name="Adriaenssens E.M."/>
            <person name="Foster-Nyarko E."/>
            <person name="Jarju S."/>
            <person name="Secka A."/>
            <person name="Antonio M."/>
            <person name="Oren A."/>
            <person name="Chaudhuri R.R."/>
            <person name="La Ragione R."/>
            <person name="Hildebrand F."/>
            <person name="Pallen M.J."/>
        </authorList>
    </citation>
    <scope>NUCLEOTIDE SEQUENCE</scope>
    <source>
        <strain evidence="12">ChiHjej9B8-7071</strain>
    </source>
</reference>
<gene>
    <name evidence="12" type="ORF">IAA70_04405</name>
</gene>
<dbReference type="AlphaFoldDB" id="A0A9D1D731"/>
<dbReference type="CDD" id="cd17574">
    <property type="entry name" value="REC_OmpR"/>
    <property type="match status" value="1"/>
</dbReference>
<keyword evidence="5 9" id="KW-0238">DNA-binding</keyword>
<feature type="DNA-binding region" description="OmpR/PhoB-type" evidence="9">
    <location>
        <begin position="122"/>
        <end position="217"/>
    </location>
</feature>
<dbReference type="Pfam" id="PF00486">
    <property type="entry name" value="Trans_reg_C"/>
    <property type="match status" value="1"/>
</dbReference>
<protein>
    <recommendedName>
        <fullName evidence="1">Stage 0 sporulation protein A homolog</fullName>
    </recommendedName>
</protein>